<dbReference type="GO" id="GO:0050660">
    <property type="term" value="F:flavin adenine dinucleotide binding"/>
    <property type="evidence" value="ECO:0007669"/>
    <property type="project" value="InterPro"/>
</dbReference>
<feature type="signal peptide" evidence="9">
    <location>
        <begin position="1"/>
        <end position="18"/>
    </location>
</feature>
<comment type="caution">
    <text evidence="12">The sequence shown here is derived from an EMBL/GenBank/DDBJ whole genome shotgun (WGS) entry which is preliminary data.</text>
</comment>
<feature type="chain" id="PRO_5040746729" description="Glucose-methanol-choline oxidoreductase N-terminal domain-containing protein" evidence="9">
    <location>
        <begin position="19"/>
        <end position="600"/>
    </location>
</feature>
<evidence type="ECO:0000256" key="1">
    <source>
        <dbReference type="ARBA" id="ARBA00001974"/>
    </source>
</evidence>
<dbReference type="InterPro" id="IPR000172">
    <property type="entry name" value="GMC_OxRdtase_N"/>
</dbReference>
<proteinExistence type="inferred from homology"/>
<feature type="active site" description="Proton donor" evidence="6">
    <location>
        <position position="536"/>
    </location>
</feature>
<keyword evidence="9" id="KW-0732">Signal</keyword>
<feature type="binding site" evidence="7">
    <location>
        <begin position="40"/>
        <end position="41"/>
    </location>
    <ligand>
        <name>FAD</name>
        <dbReference type="ChEBI" id="CHEBI:57692"/>
    </ligand>
</feature>
<evidence type="ECO:0000256" key="5">
    <source>
        <dbReference type="ARBA" id="ARBA00023002"/>
    </source>
</evidence>
<name>A0A9W4XT21_9PLEO</name>
<evidence type="ECO:0000259" key="10">
    <source>
        <dbReference type="PROSITE" id="PS00623"/>
    </source>
</evidence>
<dbReference type="EMBL" id="CAOQHR010000009">
    <property type="protein sequence ID" value="CAI6339605.1"/>
    <property type="molecule type" value="Genomic_DNA"/>
</dbReference>
<evidence type="ECO:0000313" key="13">
    <source>
        <dbReference type="Proteomes" id="UP001152607"/>
    </source>
</evidence>
<dbReference type="Pfam" id="PF05199">
    <property type="entry name" value="GMC_oxred_C"/>
    <property type="match status" value="1"/>
</dbReference>
<dbReference type="InterPro" id="IPR007867">
    <property type="entry name" value="GMC_OxRtase_C"/>
</dbReference>
<evidence type="ECO:0000256" key="9">
    <source>
        <dbReference type="SAM" id="SignalP"/>
    </source>
</evidence>
<organism evidence="12 13">
    <name type="scientific">Periconia digitata</name>
    <dbReference type="NCBI Taxonomy" id="1303443"/>
    <lineage>
        <taxon>Eukaryota</taxon>
        <taxon>Fungi</taxon>
        <taxon>Dikarya</taxon>
        <taxon>Ascomycota</taxon>
        <taxon>Pezizomycotina</taxon>
        <taxon>Dothideomycetes</taxon>
        <taxon>Pleosporomycetidae</taxon>
        <taxon>Pleosporales</taxon>
        <taxon>Massarineae</taxon>
        <taxon>Periconiaceae</taxon>
        <taxon>Periconia</taxon>
    </lineage>
</organism>
<dbReference type="InterPro" id="IPR036188">
    <property type="entry name" value="FAD/NAD-bd_sf"/>
</dbReference>
<dbReference type="Gene3D" id="3.50.50.60">
    <property type="entry name" value="FAD/NAD(P)-binding domain"/>
    <property type="match status" value="1"/>
</dbReference>
<dbReference type="PROSITE" id="PS00624">
    <property type="entry name" value="GMC_OXRED_2"/>
    <property type="match status" value="1"/>
</dbReference>
<dbReference type="AlphaFoldDB" id="A0A9W4XT21"/>
<feature type="domain" description="Glucose-methanol-choline oxidoreductase N-terminal" evidence="10">
    <location>
        <begin position="108"/>
        <end position="131"/>
    </location>
</feature>
<feature type="active site" description="Proton acceptor" evidence="6">
    <location>
        <position position="579"/>
    </location>
</feature>
<dbReference type="InterPro" id="IPR012132">
    <property type="entry name" value="GMC_OxRdtase"/>
</dbReference>
<evidence type="ECO:0000256" key="2">
    <source>
        <dbReference type="ARBA" id="ARBA00010790"/>
    </source>
</evidence>
<dbReference type="InterPro" id="IPR027424">
    <property type="entry name" value="Glucose_Oxidase_domain_2"/>
</dbReference>
<dbReference type="PIRSF" id="PIRSF000137">
    <property type="entry name" value="Alcohol_oxidase"/>
    <property type="match status" value="1"/>
</dbReference>
<evidence type="ECO:0000256" key="7">
    <source>
        <dbReference type="PIRSR" id="PIRSR000137-2"/>
    </source>
</evidence>
<accession>A0A9W4XT21</accession>
<keyword evidence="13" id="KW-1185">Reference proteome</keyword>
<dbReference type="PANTHER" id="PTHR11552">
    <property type="entry name" value="GLUCOSE-METHANOL-CHOLINE GMC OXIDOREDUCTASE"/>
    <property type="match status" value="1"/>
</dbReference>
<comment type="cofactor">
    <cofactor evidence="1 7">
        <name>FAD</name>
        <dbReference type="ChEBI" id="CHEBI:57692"/>
    </cofactor>
</comment>
<dbReference type="Proteomes" id="UP001152607">
    <property type="component" value="Unassembled WGS sequence"/>
</dbReference>
<dbReference type="Gene3D" id="4.10.450.10">
    <property type="entry name" value="Glucose Oxidase, domain 2"/>
    <property type="match status" value="1"/>
</dbReference>
<keyword evidence="3 8" id="KW-0285">Flavoprotein</keyword>
<dbReference type="PROSITE" id="PS00623">
    <property type="entry name" value="GMC_OXRED_1"/>
    <property type="match status" value="1"/>
</dbReference>
<evidence type="ECO:0000256" key="3">
    <source>
        <dbReference type="ARBA" id="ARBA00022630"/>
    </source>
</evidence>
<sequence>MKFALASTFLASATLAVAKNATATPGNSPRYDYIIVGGGTSGLVVANRLSEDCNVTVAVIEAGDVELYNPNVTDTSRYGNALGTAIDWQYKSIPQKFAGGAPQGLSAGKALGGTSDINGMTYLRAETAQIDLWEQVGNDGWNWNSLMEYYKKSEHMQPPTAGQMLLGASYEPESHGTSGPLEVGWTKSMMGREVVGPLNETFTALGLPFNKEPNAGSMRGFNVFPKSVDRARNVREDSGRAYYWPISERPNLDLYLNTFAERMVWHPASNEPGAKPKASGVVVMTANGTCTTIYANREVILSAGSLRSPLILEQSGIGNPAILKKHGIDVVVDSPFVGENLQDQTTTDMSYTMSNSTNLTGLAGYAAYFNVEDVFGSDLSSFNASIARSIRNYAERTANASGTISVSATEKFFQMQYDLIFKNKIPISEIIIAPAAATKSLTVEYWGLLPFSRGSIHINSSNASAPATIDPNYFMLDYDIQQQLRTGRMARAVANTAPFSDLVVDEVTPGLSTVSANASDAEWAEWLKSTYRSNFHYIATAAMMSQELGGVVDSNLTVYGTGNVRVVDASVVPFQVCGHLTSTLYAIAEKAADMIKAKYA</sequence>
<evidence type="ECO:0000256" key="6">
    <source>
        <dbReference type="PIRSR" id="PIRSR000137-1"/>
    </source>
</evidence>
<feature type="domain" description="Glucose-methanol-choline oxidoreductase N-terminal" evidence="11">
    <location>
        <begin position="304"/>
        <end position="318"/>
    </location>
</feature>
<evidence type="ECO:0000256" key="8">
    <source>
        <dbReference type="RuleBase" id="RU003968"/>
    </source>
</evidence>
<dbReference type="SUPFAM" id="SSF54373">
    <property type="entry name" value="FAD-linked reductases, C-terminal domain"/>
    <property type="match status" value="1"/>
</dbReference>
<dbReference type="SUPFAM" id="SSF51905">
    <property type="entry name" value="FAD/NAD(P)-binding domain"/>
    <property type="match status" value="1"/>
</dbReference>
<dbReference type="GO" id="GO:0016614">
    <property type="term" value="F:oxidoreductase activity, acting on CH-OH group of donors"/>
    <property type="evidence" value="ECO:0007669"/>
    <property type="project" value="InterPro"/>
</dbReference>
<dbReference type="Pfam" id="PF00732">
    <property type="entry name" value="GMC_oxred_N"/>
    <property type="match status" value="1"/>
</dbReference>
<keyword evidence="4 7" id="KW-0274">FAD</keyword>
<comment type="similarity">
    <text evidence="2 8">Belongs to the GMC oxidoreductase family.</text>
</comment>
<dbReference type="PANTHER" id="PTHR11552:SF201">
    <property type="entry name" value="GLUCOSE-METHANOL-CHOLINE OXIDOREDUCTASE N-TERMINAL DOMAIN-CONTAINING PROTEIN"/>
    <property type="match status" value="1"/>
</dbReference>
<dbReference type="OrthoDB" id="269227at2759"/>
<evidence type="ECO:0000256" key="4">
    <source>
        <dbReference type="ARBA" id="ARBA00022827"/>
    </source>
</evidence>
<protein>
    <recommendedName>
        <fullName evidence="10 11">Glucose-methanol-choline oxidoreductase N-terminal domain-containing protein</fullName>
    </recommendedName>
</protein>
<feature type="binding site" evidence="7">
    <location>
        <position position="114"/>
    </location>
    <ligand>
        <name>FAD</name>
        <dbReference type="ChEBI" id="CHEBI:57692"/>
    </ligand>
</feature>
<evidence type="ECO:0000313" key="12">
    <source>
        <dbReference type="EMBL" id="CAI6339605.1"/>
    </source>
</evidence>
<reference evidence="12" key="1">
    <citation type="submission" date="2023-01" db="EMBL/GenBank/DDBJ databases">
        <authorList>
            <person name="Van Ghelder C."/>
            <person name="Rancurel C."/>
        </authorList>
    </citation>
    <scope>NUCLEOTIDE SEQUENCE</scope>
    <source>
        <strain evidence="12">CNCM I-4278</strain>
    </source>
</reference>
<evidence type="ECO:0000259" key="11">
    <source>
        <dbReference type="PROSITE" id="PS00624"/>
    </source>
</evidence>
<dbReference type="Gene3D" id="3.30.560.10">
    <property type="entry name" value="Glucose Oxidase, domain 3"/>
    <property type="match status" value="1"/>
</dbReference>
<gene>
    <name evidence="12" type="ORF">PDIGIT_LOCUS12766</name>
</gene>
<keyword evidence="5" id="KW-0560">Oxidoreductase</keyword>